<keyword evidence="4" id="KW-0560">Oxidoreductase</keyword>
<dbReference type="GO" id="GO:0006006">
    <property type="term" value="P:glucose metabolic process"/>
    <property type="evidence" value="ECO:0007669"/>
    <property type="project" value="UniProtKB-KW"/>
</dbReference>
<dbReference type="Pfam" id="PF02781">
    <property type="entry name" value="G6PD_C"/>
    <property type="match status" value="1"/>
</dbReference>
<evidence type="ECO:0000256" key="1">
    <source>
        <dbReference type="ARBA" id="ARBA00004937"/>
    </source>
</evidence>
<keyword evidence="3" id="KW-0521">NADP</keyword>
<keyword evidence="5" id="KW-0119">Carbohydrate metabolism</keyword>
<accession>A0A2M9CMJ6</accession>
<comment type="caution">
    <text evidence="9">The sequence shown here is derived from an EMBL/GenBank/DDBJ whole genome shotgun (WGS) entry which is preliminary data.</text>
</comment>
<dbReference type="Pfam" id="PF00479">
    <property type="entry name" value="G6PD_N"/>
    <property type="match status" value="1"/>
</dbReference>
<evidence type="ECO:0000259" key="7">
    <source>
        <dbReference type="Pfam" id="PF00479"/>
    </source>
</evidence>
<dbReference type="GO" id="GO:0050661">
    <property type="term" value="F:NADP binding"/>
    <property type="evidence" value="ECO:0007669"/>
    <property type="project" value="InterPro"/>
</dbReference>
<feature type="domain" description="Glucose-6-phosphate dehydrogenase C-terminal" evidence="8">
    <location>
        <begin position="178"/>
        <end position="453"/>
    </location>
</feature>
<dbReference type="Gene3D" id="3.40.50.720">
    <property type="entry name" value="NAD(P)-binding Rossmann-like Domain"/>
    <property type="match status" value="1"/>
</dbReference>
<dbReference type="InterPro" id="IPR022674">
    <property type="entry name" value="G6P_DH_NAD-bd"/>
</dbReference>
<dbReference type="Gene3D" id="3.30.360.10">
    <property type="entry name" value="Dihydrodipicolinate Reductase, domain 2"/>
    <property type="match status" value="1"/>
</dbReference>
<feature type="domain" description="Glucose-6-phosphate dehydrogenase NAD-binding" evidence="7">
    <location>
        <begin position="9"/>
        <end position="174"/>
    </location>
</feature>
<dbReference type="RefSeq" id="WP_100365231.1">
    <property type="nucleotide sequence ID" value="NZ_PGFF01000001.1"/>
</dbReference>
<evidence type="ECO:0000313" key="10">
    <source>
        <dbReference type="Proteomes" id="UP000228758"/>
    </source>
</evidence>
<evidence type="ECO:0000256" key="3">
    <source>
        <dbReference type="ARBA" id="ARBA00022857"/>
    </source>
</evidence>
<dbReference type="PANTHER" id="PTHR23429">
    <property type="entry name" value="GLUCOSE-6-PHOSPHATE 1-DEHYDROGENASE G6PD"/>
    <property type="match status" value="1"/>
</dbReference>
<dbReference type="PRINTS" id="PR00079">
    <property type="entry name" value="G6PDHDRGNASE"/>
</dbReference>
<dbReference type="EMBL" id="PGFF01000001">
    <property type="protein sequence ID" value="PJJ73105.1"/>
    <property type="molecule type" value="Genomic_DNA"/>
</dbReference>
<protein>
    <submittedName>
        <fullName evidence="9">Glucose-6-phosphate 1-dehydrogenase</fullName>
    </submittedName>
</protein>
<evidence type="ECO:0000256" key="4">
    <source>
        <dbReference type="ARBA" id="ARBA00023002"/>
    </source>
</evidence>
<dbReference type="InterPro" id="IPR036291">
    <property type="entry name" value="NAD(P)-bd_dom_sf"/>
</dbReference>
<dbReference type="NCBIfam" id="NF009492">
    <property type="entry name" value="PRK12853.1-3"/>
    <property type="match status" value="1"/>
</dbReference>
<evidence type="ECO:0000256" key="5">
    <source>
        <dbReference type="ARBA" id="ARBA00023277"/>
    </source>
</evidence>
<dbReference type="SUPFAM" id="SSF55347">
    <property type="entry name" value="Glyceraldehyde-3-phosphate dehydrogenase-like, C-terminal domain"/>
    <property type="match status" value="1"/>
</dbReference>
<name>A0A2M9CMJ6_9MICO</name>
<evidence type="ECO:0000313" key="9">
    <source>
        <dbReference type="EMBL" id="PJJ73105.1"/>
    </source>
</evidence>
<evidence type="ECO:0000259" key="8">
    <source>
        <dbReference type="Pfam" id="PF02781"/>
    </source>
</evidence>
<dbReference type="PIRSF" id="PIRSF000110">
    <property type="entry name" value="G6PD"/>
    <property type="match status" value="1"/>
</dbReference>
<dbReference type="GO" id="GO:0009051">
    <property type="term" value="P:pentose-phosphate shunt, oxidative branch"/>
    <property type="evidence" value="ECO:0007669"/>
    <property type="project" value="TreeGrafter"/>
</dbReference>
<evidence type="ECO:0000256" key="6">
    <source>
        <dbReference type="SAM" id="MobiDB-lite"/>
    </source>
</evidence>
<organism evidence="9 10">
    <name type="scientific">Diaminobutyricimonas aerilata</name>
    <dbReference type="NCBI Taxonomy" id="1162967"/>
    <lineage>
        <taxon>Bacteria</taxon>
        <taxon>Bacillati</taxon>
        <taxon>Actinomycetota</taxon>
        <taxon>Actinomycetes</taxon>
        <taxon>Micrococcales</taxon>
        <taxon>Microbacteriaceae</taxon>
        <taxon>Diaminobutyricimonas</taxon>
    </lineage>
</organism>
<dbReference type="InterPro" id="IPR001282">
    <property type="entry name" value="G6P_DH"/>
</dbReference>
<feature type="region of interest" description="Disordered" evidence="6">
    <location>
        <begin position="443"/>
        <end position="463"/>
    </location>
</feature>
<reference evidence="9 10" key="1">
    <citation type="submission" date="2017-11" db="EMBL/GenBank/DDBJ databases">
        <title>Genomic Encyclopedia of Archaeal and Bacterial Type Strains, Phase II (KMG-II): From Individual Species to Whole Genera.</title>
        <authorList>
            <person name="Goeker M."/>
        </authorList>
    </citation>
    <scope>NUCLEOTIDE SEQUENCE [LARGE SCALE GENOMIC DNA]</scope>
    <source>
        <strain evidence="9 10">DSM 27393</strain>
    </source>
</reference>
<dbReference type="OrthoDB" id="9802739at2"/>
<gene>
    <name evidence="9" type="ORF">CLV46_2689</name>
</gene>
<dbReference type="PANTHER" id="PTHR23429:SF0">
    <property type="entry name" value="GLUCOSE-6-PHOSPHATE 1-DEHYDROGENASE"/>
    <property type="match status" value="1"/>
</dbReference>
<proteinExistence type="predicted"/>
<evidence type="ECO:0000256" key="2">
    <source>
        <dbReference type="ARBA" id="ARBA00022526"/>
    </source>
</evidence>
<dbReference type="Proteomes" id="UP000228758">
    <property type="component" value="Unassembled WGS sequence"/>
</dbReference>
<dbReference type="GO" id="GO:0004345">
    <property type="term" value="F:glucose-6-phosphate dehydrogenase activity"/>
    <property type="evidence" value="ECO:0007669"/>
    <property type="project" value="InterPro"/>
</dbReference>
<keyword evidence="10" id="KW-1185">Reference proteome</keyword>
<dbReference type="SUPFAM" id="SSF51735">
    <property type="entry name" value="NAD(P)-binding Rossmann-fold domains"/>
    <property type="match status" value="1"/>
</dbReference>
<comment type="pathway">
    <text evidence="1">Carbohydrate degradation; pentose phosphate pathway; D-ribulose 5-phosphate from D-glucose 6-phosphate (oxidative stage): step 1/3.</text>
</comment>
<keyword evidence="2" id="KW-0313">Glucose metabolism</keyword>
<sequence>MTTEPATLIVLGASGDLASRLLLPGLGELLAAEPERQLQLIGAGVEEYDEPAWRDRVRTAFESAGASGEAVDRALESTVYRTTDVTTVDDLRELIALAEHAPALYFALPPAVTVRACEQLREVDLPEGTTLALEKPFGSDAASAADLNRLLLELVPEERIQRVDHFLARATVLNLLGLRFANRTIEPLLSSEHVESIEIVYDEDLALENRARYYDKAGALVDMIQSHLLQVLALLTMEAPGSLSAEEVRDQKAIVLRATRLWRGDPALSSRRGQYGAGRIGDRDLPAYADEPGVHPANATETLAEMTVEVANWRWTGVPILLRSGKAIGTTRKEILITFRPPPRVPDGFSGEVRQDRLRLTFKPDGMAWEINVNGPGDPFTIDPAEIAADFNPGALPAYGEVLSGILAGDPLLSVRGDSAEECWRIVEPVLDAWRRGDVPLETYPAGSAGPDGWSERPIPGVD</sequence>
<dbReference type="AlphaFoldDB" id="A0A2M9CMJ6"/>
<dbReference type="InterPro" id="IPR022675">
    <property type="entry name" value="G6P_DH_C"/>
</dbReference>
<dbReference type="GO" id="GO:0005829">
    <property type="term" value="C:cytosol"/>
    <property type="evidence" value="ECO:0007669"/>
    <property type="project" value="TreeGrafter"/>
</dbReference>